<evidence type="ECO:0000313" key="2">
    <source>
        <dbReference type="Proteomes" id="UP001396334"/>
    </source>
</evidence>
<evidence type="ECO:0000313" key="1">
    <source>
        <dbReference type="EMBL" id="KAK8477425.1"/>
    </source>
</evidence>
<organism evidence="1 2">
    <name type="scientific">Hibiscus sabdariffa</name>
    <name type="common">roselle</name>
    <dbReference type="NCBI Taxonomy" id="183260"/>
    <lineage>
        <taxon>Eukaryota</taxon>
        <taxon>Viridiplantae</taxon>
        <taxon>Streptophyta</taxon>
        <taxon>Embryophyta</taxon>
        <taxon>Tracheophyta</taxon>
        <taxon>Spermatophyta</taxon>
        <taxon>Magnoliopsida</taxon>
        <taxon>eudicotyledons</taxon>
        <taxon>Gunneridae</taxon>
        <taxon>Pentapetalae</taxon>
        <taxon>rosids</taxon>
        <taxon>malvids</taxon>
        <taxon>Malvales</taxon>
        <taxon>Malvaceae</taxon>
        <taxon>Malvoideae</taxon>
        <taxon>Hibiscus</taxon>
    </lineage>
</organism>
<protein>
    <submittedName>
        <fullName evidence="1">Uncharacterized protein</fullName>
    </submittedName>
</protein>
<keyword evidence="2" id="KW-1185">Reference proteome</keyword>
<name>A0ABR1ZB79_9ROSI</name>
<dbReference type="EMBL" id="JBBPBN010001796">
    <property type="protein sequence ID" value="KAK8477425.1"/>
    <property type="molecule type" value="Genomic_DNA"/>
</dbReference>
<proteinExistence type="predicted"/>
<gene>
    <name evidence="1" type="ORF">V6N11_073745</name>
</gene>
<reference evidence="1 2" key="1">
    <citation type="journal article" date="2024" name="G3 (Bethesda)">
        <title>Genome assembly of Hibiscus sabdariffa L. provides insights into metabolisms of medicinal natural products.</title>
        <authorList>
            <person name="Kim T."/>
        </authorList>
    </citation>
    <scope>NUCLEOTIDE SEQUENCE [LARGE SCALE GENOMIC DNA]</scope>
    <source>
        <strain evidence="1">TK-2024</strain>
        <tissue evidence="1">Old leaves</tissue>
    </source>
</reference>
<sequence length="147" mass="16072">MGRGCWVAFGEEEEACSSWVEPGSESGGPNDPHGSAEVGDKGGEPLFFLSLGSFLQQPKPLALSQTVNPNRCSYYHRPPLSVAGSMRHHHRKVALVVLYSLVEALFSDGYTKPTKISLKIRLNALASSWRNSATISRCSLNMSKYET</sequence>
<dbReference type="Proteomes" id="UP001396334">
    <property type="component" value="Unassembled WGS sequence"/>
</dbReference>
<comment type="caution">
    <text evidence="1">The sequence shown here is derived from an EMBL/GenBank/DDBJ whole genome shotgun (WGS) entry which is preliminary data.</text>
</comment>
<accession>A0ABR1ZB79</accession>